<evidence type="ECO:0000313" key="2">
    <source>
        <dbReference type="Proteomes" id="UP000008068"/>
    </source>
</evidence>
<gene>
    <name evidence="1" type="ORF">CAEBREN_20675</name>
</gene>
<dbReference type="STRING" id="135651.G0NFF1"/>
<dbReference type="AlphaFoldDB" id="G0NFF1"/>
<dbReference type="OMA" id="KEMASCR"/>
<accession>G0NFF1</accession>
<dbReference type="OrthoDB" id="5830545at2759"/>
<dbReference type="EMBL" id="GL379875">
    <property type="protein sequence ID" value="EGT59218.1"/>
    <property type="molecule type" value="Genomic_DNA"/>
</dbReference>
<organism evidence="2">
    <name type="scientific">Caenorhabditis brenneri</name>
    <name type="common">Nematode worm</name>
    <dbReference type="NCBI Taxonomy" id="135651"/>
    <lineage>
        <taxon>Eukaryota</taxon>
        <taxon>Metazoa</taxon>
        <taxon>Ecdysozoa</taxon>
        <taxon>Nematoda</taxon>
        <taxon>Chromadorea</taxon>
        <taxon>Rhabditida</taxon>
        <taxon>Rhabditina</taxon>
        <taxon>Rhabditomorpha</taxon>
        <taxon>Rhabditoidea</taxon>
        <taxon>Rhabditidae</taxon>
        <taxon>Peloderinae</taxon>
        <taxon>Caenorhabditis</taxon>
    </lineage>
</organism>
<protein>
    <submittedName>
        <fullName evidence="1">Uncharacterized protein</fullName>
    </submittedName>
</protein>
<dbReference type="HOGENOM" id="CLU_1994735_0_0_1"/>
<keyword evidence="2" id="KW-1185">Reference proteome</keyword>
<evidence type="ECO:0000313" key="1">
    <source>
        <dbReference type="EMBL" id="EGT59218.1"/>
    </source>
</evidence>
<name>G0NFF1_CAEBE</name>
<dbReference type="eggNOG" id="ENOG502R8SP">
    <property type="taxonomic scope" value="Eukaryota"/>
</dbReference>
<dbReference type="FunCoup" id="G0NFF1">
    <property type="interactions" value="1054"/>
</dbReference>
<reference evidence="2" key="1">
    <citation type="submission" date="2011-07" db="EMBL/GenBank/DDBJ databases">
        <authorList>
            <consortium name="Caenorhabditis brenneri Sequencing and Analysis Consortium"/>
            <person name="Wilson R.K."/>
        </authorList>
    </citation>
    <scope>NUCLEOTIDE SEQUENCE [LARGE SCALE GENOMIC DNA]</scope>
    <source>
        <strain evidence="2">PB2801</strain>
    </source>
</reference>
<dbReference type="InParanoid" id="G0NFF1"/>
<sequence length="126" mass="14010">MMHIHRSDLLTIESTSASKPSLLSSFWSINVQVQNNERLDLDPKTCSQFSLPEVAQNEVQMEMSQRPTRSLSVTELSTKFEVPSTSSAELPANFTIEQGKCQPPPSAKEAASCRVADWLTNLDINK</sequence>
<dbReference type="Proteomes" id="UP000008068">
    <property type="component" value="Unassembled WGS sequence"/>
</dbReference>
<proteinExistence type="predicted"/>